<evidence type="ECO:0000256" key="1">
    <source>
        <dbReference type="SAM" id="MobiDB-lite"/>
    </source>
</evidence>
<dbReference type="CDD" id="cd18809">
    <property type="entry name" value="SF1_C_RecD"/>
    <property type="match status" value="1"/>
</dbReference>
<evidence type="ECO:0000313" key="3">
    <source>
        <dbReference type="EMBL" id="NNM47744.1"/>
    </source>
</evidence>
<dbReference type="PANTHER" id="PTHR30313">
    <property type="entry name" value="DNA PRIMASE"/>
    <property type="match status" value="1"/>
</dbReference>
<dbReference type="NCBIfam" id="NF041492">
    <property type="entry name" value="MobF"/>
    <property type="match status" value="1"/>
</dbReference>
<dbReference type="InterPro" id="IPR037068">
    <property type="entry name" value="DNA_primase_core_N_sf"/>
</dbReference>
<dbReference type="InterPro" id="IPR006171">
    <property type="entry name" value="TOPRIM_dom"/>
</dbReference>
<name>A0A849HMI3_9MICO</name>
<dbReference type="RefSeq" id="WP_171244851.1">
    <property type="nucleotide sequence ID" value="NZ_JABEPQ010000004.1"/>
</dbReference>
<dbReference type="GO" id="GO:0005737">
    <property type="term" value="C:cytoplasm"/>
    <property type="evidence" value="ECO:0007669"/>
    <property type="project" value="TreeGrafter"/>
</dbReference>
<dbReference type="Gene3D" id="3.90.980.10">
    <property type="entry name" value="DNA primase, catalytic core, N-terminal domain"/>
    <property type="match status" value="1"/>
</dbReference>
<dbReference type="SMART" id="SM00493">
    <property type="entry name" value="TOPRIM"/>
    <property type="match status" value="1"/>
</dbReference>
<dbReference type="EMBL" id="JABEPQ010000004">
    <property type="protein sequence ID" value="NNM47744.1"/>
    <property type="molecule type" value="Genomic_DNA"/>
</dbReference>
<feature type="region of interest" description="Disordered" evidence="1">
    <location>
        <begin position="1386"/>
        <end position="1411"/>
    </location>
</feature>
<keyword evidence="4" id="KW-1185">Reference proteome</keyword>
<dbReference type="Gene3D" id="3.40.50.300">
    <property type="entry name" value="P-loop containing nucleotide triphosphate hydrolases"/>
    <property type="match status" value="2"/>
</dbReference>
<proteinExistence type="predicted"/>
<dbReference type="GO" id="GO:0006269">
    <property type="term" value="P:DNA replication, synthesis of primer"/>
    <property type="evidence" value="ECO:0007669"/>
    <property type="project" value="TreeGrafter"/>
</dbReference>
<evidence type="ECO:0000259" key="2">
    <source>
        <dbReference type="SMART" id="SM00493"/>
    </source>
</evidence>
<organism evidence="3 4">
    <name type="scientific">Knoellia koreensis</name>
    <dbReference type="NCBI Taxonomy" id="2730921"/>
    <lineage>
        <taxon>Bacteria</taxon>
        <taxon>Bacillati</taxon>
        <taxon>Actinomycetota</taxon>
        <taxon>Actinomycetes</taxon>
        <taxon>Micrococcales</taxon>
        <taxon>Intrasporangiaceae</taxon>
        <taxon>Knoellia</taxon>
    </lineage>
</organism>
<protein>
    <submittedName>
        <fullName evidence="3">Relaxase domain-containing protein</fullName>
    </submittedName>
</protein>
<feature type="compositionally biased region" description="Basic and acidic residues" evidence="1">
    <location>
        <begin position="1853"/>
        <end position="1864"/>
    </location>
</feature>
<dbReference type="Pfam" id="PF13604">
    <property type="entry name" value="AAA_30"/>
    <property type="match status" value="1"/>
</dbReference>
<dbReference type="Gene3D" id="2.30.30.940">
    <property type="match status" value="1"/>
</dbReference>
<comment type="caution">
    <text evidence="3">The sequence shown here is derived from an EMBL/GenBank/DDBJ whole genome shotgun (WGS) entry which is preliminary data.</text>
</comment>
<dbReference type="Gene3D" id="3.40.1360.10">
    <property type="match status" value="1"/>
</dbReference>
<evidence type="ECO:0000313" key="4">
    <source>
        <dbReference type="Proteomes" id="UP000588586"/>
    </source>
</evidence>
<feature type="domain" description="Toprim" evidence="2">
    <location>
        <begin position="1641"/>
        <end position="1718"/>
    </location>
</feature>
<dbReference type="Pfam" id="PF08275">
    <property type="entry name" value="DNAG_N"/>
    <property type="match status" value="1"/>
</dbReference>
<dbReference type="InterPro" id="IPR014862">
    <property type="entry name" value="TrwC"/>
</dbReference>
<dbReference type="InterPro" id="IPR050219">
    <property type="entry name" value="DnaG_primase"/>
</dbReference>
<dbReference type="SUPFAM" id="SSF55464">
    <property type="entry name" value="Origin of replication-binding domain, RBD-like"/>
    <property type="match status" value="1"/>
</dbReference>
<feature type="compositionally biased region" description="Low complexity" evidence="1">
    <location>
        <begin position="817"/>
        <end position="827"/>
    </location>
</feature>
<dbReference type="SUPFAM" id="SSF52540">
    <property type="entry name" value="P-loop containing nucleoside triphosphate hydrolases"/>
    <property type="match status" value="2"/>
</dbReference>
<gene>
    <name evidence="3" type="ORF">HJG52_17265</name>
</gene>
<dbReference type="InterPro" id="IPR027417">
    <property type="entry name" value="P-loop_NTPase"/>
</dbReference>
<feature type="compositionally biased region" description="Basic and acidic residues" evidence="1">
    <location>
        <begin position="830"/>
        <end position="840"/>
    </location>
</feature>
<sequence>MSIHKLTAGSGYDYLTRQVAALDATERGHTGLASYYTAKGESPGVWVGSGLAGIEGLAAGDLVTAEQVQALFGSGHHPLAHERRARLAGDATDEQVQAVTRLGQPYKVYAGDVSAFRLEVAKRIAALNTEAGLPQDSPVALEERARVRTEFATELFRADHGRDPEDAREVAATIAKHSRPRTNAVAGYDLTFSPVKSVSTLWAIASPDVAARIERAHQAAVKDALTFIEEHALFTRTGTNGVRQVDVQGLVATAFTHRDSRAGDPDLHTHVAVANKVQTLDGRWLSIDGRVLFKATVAASETYNTALEQHLRADLGVTFAERPNEDARKRPVREVVGVDPRLNERWSSRRVSIEARRSELAADFQATHGRPPTPVESIQLAQQATLETREAKHEPRSLTEQRQAWRAQAIEVLGGADAVDVMALGALSREPERAVRVDDAWIQGTAEQVVKAVESRRATWQVWHVRAEAQRRVRAAGLAAGESEQAVDRVVKQALTGGSVSLARPDDGLVEPPVLRRRDGSSVYTVAGADQYTSARVLAAEQRLVATAGLADGYTAGPASVDLALLEATANGTALNAGQAALVRSMAASGARLQLAIAPAGAGKTTAMRVLAGAWSDAGGEVIGLAPSAAAAAALREHTGASTDTLAKLVWSIEHDDLPDWAARIGPRTLVVIDEAGMADTLSLDAAVAFVVGRGGSVRLIGDDQQLAAIGAGGVLRDIEASHGAARLTELMRFADPAEGAASLALRDGRPEALGFYLDHGRVHVGDLATMTEDVFTAWQNDRAAGHDAIMLAPTRELVAGLNQRARAHRLTQEASPAQRPGPVRAPGGRGHESEARGIRDTIHENRAARLADGNEASVGDLIITRSNDRRLRISATDWVKNGDRWAVRAVGADGGLSVQHTRNGRLVTLPAPYVTASTELGYATTVHGAQGVSADVMHGLATGAESRQQLYTMLTRGRHANHVYLQVVGDGDPHTVIRPETISPPTPTDLLETVLARDDSPTSASTLLREAADPAVLLGQATCRYVDALYAAAEDTLGPEAVASLESTADALVPGVREEAAWPTLRAHLLLLAASGTDPGGALRAAAEGRELDTAGDRAAVLDWRLDDSGLRNAGPMTGLAPLPWVPAVPARLAADPVWGEYLTRRAGLVGDLAAQVRAAASHGETPAWATALGRRVDAALVAEVDVWRAAMQVPEADRRPTGPRQLAKAAALWQRDLDAHLAAGHAPAMDEWAPLLRRVAPAVTGDEFAAILAERLAALSRAGVNAGGLVRTAAAQGPLPDDHAAAALWWRISHHVEPAVATTTDPSGGLSTPWVDRLTARVGADRAAAIQTSAWWPALVTAVDHALARGNRIDDLLDTAGRHLDGVDVDECHAMVWRISVLAEPTSPEHQDQSDDEGIPPEDLLVDVEPPADAPTAAEWEDYLTGRDAGQEPLAEDGSPPLAVEAVEAQLQLAALVRDTMGPLDPSEAEIQHLLERAHEWDHCPVPHERMVEVNELSLAFFQTRFERSWARDYLTARFHQDLAGHSGFGSDYRPGYAPAGWTGLVEHLRSLGVTDEEMTLTGVATLARTGRLIDRFRDRAVLPIIDRGQVLGFVGRRHPRLTDADNAGPKYLNTADTPLFHKGAQLFGVLPRLRDAGAVPVLVEGPMDAIAVTLATGGSHVGVAPLGTALTEAQARQLAGLSSAAGTGPVVATDGDLAGWMAAERAYWLLAQHGTELLTVRLDDGTDPAQLLAAEGPAGLSALLRMPQPLGHVLVHERLANLPGQQAVDAAAAIVAARPGAVWEPAMGDIAAATGAPPSEVRRALLAAARAWNADPRPVAQQQLAGLHEVRTRMGQGPGEPAQRHTQRRTPRESPAEEALRPRPVVYGADAQAPAAPRR</sequence>
<dbReference type="InterPro" id="IPR013264">
    <property type="entry name" value="DNAG_N"/>
</dbReference>
<feature type="region of interest" description="Disordered" evidence="1">
    <location>
        <begin position="1836"/>
        <end position="1882"/>
    </location>
</feature>
<feature type="compositionally biased region" description="Acidic residues" evidence="1">
    <location>
        <begin position="1396"/>
        <end position="1408"/>
    </location>
</feature>
<feature type="region of interest" description="Disordered" evidence="1">
    <location>
        <begin position="809"/>
        <end position="840"/>
    </location>
</feature>
<dbReference type="Pfam" id="PF13155">
    <property type="entry name" value="Toprim_2"/>
    <property type="match status" value="1"/>
</dbReference>
<dbReference type="Proteomes" id="UP000588586">
    <property type="component" value="Unassembled WGS sequence"/>
</dbReference>
<dbReference type="InterPro" id="IPR034151">
    <property type="entry name" value="TOPRIM_DnaG_bac"/>
</dbReference>
<dbReference type="SUPFAM" id="SSF56731">
    <property type="entry name" value="DNA primase core"/>
    <property type="match status" value="1"/>
</dbReference>
<dbReference type="CDD" id="cd03364">
    <property type="entry name" value="TOPRIM_DnaG_primases"/>
    <property type="match status" value="1"/>
</dbReference>
<dbReference type="PANTHER" id="PTHR30313:SF2">
    <property type="entry name" value="DNA PRIMASE"/>
    <property type="match status" value="1"/>
</dbReference>
<reference evidence="3 4" key="1">
    <citation type="submission" date="2020-04" db="EMBL/GenBank/DDBJ databases">
        <title>Knoellia sp. isolate from air conditioner.</title>
        <authorList>
            <person name="Chea S."/>
            <person name="Kim D.-U."/>
        </authorList>
    </citation>
    <scope>NUCLEOTIDE SEQUENCE [LARGE SCALE GENOMIC DNA]</scope>
    <source>
        <strain evidence="3 4">DB2414S</strain>
    </source>
</reference>
<accession>A0A849HMI3</accession>
<dbReference type="Pfam" id="PF08751">
    <property type="entry name" value="TrwC"/>
    <property type="match status" value="1"/>
</dbReference>